<proteinExistence type="predicted"/>
<dbReference type="Proteomes" id="UP000194857">
    <property type="component" value="Unassembled WGS sequence"/>
</dbReference>
<evidence type="ECO:0000313" key="1">
    <source>
        <dbReference type="EMBL" id="OTI63001.1"/>
    </source>
</evidence>
<dbReference type="EMBL" id="NFFZ01000004">
    <property type="protein sequence ID" value="OTI63001.1"/>
    <property type="molecule type" value="Genomic_DNA"/>
</dbReference>
<protein>
    <submittedName>
        <fullName evidence="1">Uncharacterized protein</fullName>
    </submittedName>
</protein>
<comment type="caution">
    <text evidence="1">The sequence shown here is derived from an EMBL/GenBank/DDBJ whole genome shotgun (WGS) entry which is preliminary data.</text>
</comment>
<organism evidence="1 2">
    <name type="scientific">Pseudomonas aeruginosa</name>
    <dbReference type="NCBI Taxonomy" id="287"/>
    <lineage>
        <taxon>Bacteria</taxon>
        <taxon>Pseudomonadati</taxon>
        <taxon>Pseudomonadota</taxon>
        <taxon>Gammaproteobacteria</taxon>
        <taxon>Pseudomonadales</taxon>
        <taxon>Pseudomonadaceae</taxon>
        <taxon>Pseudomonas</taxon>
    </lineage>
</organism>
<dbReference type="RefSeq" id="WP_065085871.1">
    <property type="nucleotide sequence ID" value="NZ_NFFZ01000004.1"/>
</dbReference>
<gene>
    <name evidence="1" type="ORF">CAZ10_09135</name>
</gene>
<dbReference type="AlphaFoldDB" id="A0A241XR71"/>
<sequence length="107" mass="12364">MKKRNFYPRQVLQKLDGKETDSLSESQVHALRFFMLRARKYDVMISLLQDSPFMPDDESRIDVAGLSLQTLTPRLRVFVRPPIRLATLDVPCAFPLENGLQSHSIDF</sequence>
<name>A0A241XR71_PSEAI</name>
<evidence type="ECO:0000313" key="2">
    <source>
        <dbReference type="Proteomes" id="UP000194857"/>
    </source>
</evidence>
<reference evidence="1 2" key="1">
    <citation type="submission" date="2017-05" db="EMBL/GenBank/DDBJ databases">
        <authorList>
            <person name="Song R."/>
            <person name="Chenine A.L."/>
            <person name="Ruprecht R.M."/>
        </authorList>
    </citation>
    <scope>NUCLEOTIDE SEQUENCE [LARGE SCALE GENOMIC DNA]</scope>
    <source>
        <strain evidence="1 2">S567_C10_BS</strain>
    </source>
</reference>
<accession>A0A241XR71</accession>